<organism evidence="2 3">
    <name type="scientific">Nonomuraea zeae</name>
    <dbReference type="NCBI Taxonomy" id="1642303"/>
    <lineage>
        <taxon>Bacteria</taxon>
        <taxon>Bacillati</taxon>
        <taxon>Actinomycetota</taxon>
        <taxon>Actinomycetes</taxon>
        <taxon>Streptosporangiales</taxon>
        <taxon>Streptosporangiaceae</taxon>
        <taxon>Nonomuraea</taxon>
    </lineage>
</organism>
<reference evidence="2 3" key="1">
    <citation type="submission" date="2019-05" db="EMBL/GenBank/DDBJ databases">
        <title>Draft genome sequence of Nonomuraea zeae DSM 100528.</title>
        <authorList>
            <person name="Saricaoglu S."/>
            <person name="Isik K."/>
        </authorList>
    </citation>
    <scope>NUCLEOTIDE SEQUENCE [LARGE SCALE GENOMIC DNA]</scope>
    <source>
        <strain evidence="2 3">DSM 100528</strain>
    </source>
</reference>
<name>A0A5S4GBJ5_9ACTN</name>
<dbReference type="EMBL" id="VCKX01000110">
    <property type="protein sequence ID" value="TMR29894.1"/>
    <property type="molecule type" value="Genomic_DNA"/>
</dbReference>
<evidence type="ECO:0000256" key="1">
    <source>
        <dbReference type="SAM" id="Phobius"/>
    </source>
</evidence>
<keyword evidence="1" id="KW-0812">Transmembrane</keyword>
<feature type="transmembrane region" description="Helical" evidence="1">
    <location>
        <begin position="55"/>
        <end position="73"/>
    </location>
</feature>
<feature type="non-terminal residue" evidence="2">
    <location>
        <position position="88"/>
    </location>
</feature>
<dbReference type="AlphaFoldDB" id="A0A5S4GBJ5"/>
<dbReference type="RefSeq" id="WP_138693295.1">
    <property type="nucleotide sequence ID" value="NZ_VCKX01000110.1"/>
</dbReference>
<evidence type="ECO:0000313" key="2">
    <source>
        <dbReference type="EMBL" id="TMR29894.1"/>
    </source>
</evidence>
<gene>
    <name evidence="2" type="ORF">ETD85_30720</name>
</gene>
<keyword evidence="1" id="KW-0472">Membrane</keyword>
<proteinExistence type="predicted"/>
<sequence length="88" mass="9263">MPRHALGRLAAAFAVLVIAAGVLAWVAGDARFIALLVYGRFAERAGDFVVDADHLVMLVLIGLLHAWVLGQLLPGRRRGEKGPGHGAG</sequence>
<comment type="caution">
    <text evidence="2">The sequence shown here is derived from an EMBL/GenBank/DDBJ whole genome shotgun (WGS) entry which is preliminary data.</text>
</comment>
<dbReference type="Proteomes" id="UP000306628">
    <property type="component" value="Unassembled WGS sequence"/>
</dbReference>
<protein>
    <submittedName>
        <fullName evidence="2">Uncharacterized protein</fullName>
    </submittedName>
</protein>
<keyword evidence="3" id="KW-1185">Reference proteome</keyword>
<keyword evidence="1" id="KW-1133">Transmembrane helix</keyword>
<evidence type="ECO:0000313" key="3">
    <source>
        <dbReference type="Proteomes" id="UP000306628"/>
    </source>
</evidence>
<accession>A0A5S4GBJ5</accession>